<dbReference type="Proteomes" id="UP000281028">
    <property type="component" value="Unassembled WGS sequence"/>
</dbReference>
<reference evidence="3" key="1">
    <citation type="submission" date="2020-05" db="EMBL/GenBank/DDBJ databases">
        <title>Chitinophaga laudate sp. nov., isolated from a tropical peat swamp.</title>
        <authorList>
            <person name="Goh C.B.S."/>
            <person name="Lee M.S."/>
            <person name="Parimannan S."/>
            <person name="Pasbakhsh P."/>
            <person name="Yule C.M."/>
            <person name="Rajandas H."/>
            <person name="Loke S."/>
            <person name="Croft L."/>
            <person name="Tan J.B.L."/>
        </authorList>
    </citation>
    <scope>NUCLEOTIDE SEQUENCE</scope>
    <source>
        <strain evidence="3">Mgbs1</strain>
    </source>
</reference>
<dbReference type="AlphaFoldDB" id="A0A3S1B235"/>
<proteinExistence type="predicted"/>
<dbReference type="SUPFAM" id="SSF52218">
    <property type="entry name" value="Flavoproteins"/>
    <property type="match status" value="1"/>
</dbReference>
<dbReference type="PANTHER" id="PTHR47307:SF1">
    <property type="entry name" value="GLUTATHIONE-REGULATED POTASSIUM-EFFLUX SYSTEM ANCILLARY PROTEIN KEFG"/>
    <property type="match status" value="1"/>
</dbReference>
<dbReference type="GO" id="GO:0009055">
    <property type="term" value="F:electron transfer activity"/>
    <property type="evidence" value="ECO:0007669"/>
    <property type="project" value="TreeGrafter"/>
</dbReference>
<dbReference type="GO" id="GO:0003955">
    <property type="term" value="F:NAD(P)H dehydrogenase (quinone) activity"/>
    <property type="evidence" value="ECO:0007669"/>
    <property type="project" value="TreeGrafter"/>
</dbReference>
<gene>
    <name evidence="3" type="ORF">ECE50_020365</name>
</gene>
<dbReference type="InterPro" id="IPR029039">
    <property type="entry name" value="Flavoprotein-like_sf"/>
</dbReference>
<evidence type="ECO:0000256" key="1">
    <source>
        <dbReference type="ARBA" id="ARBA00023002"/>
    </source>
</evidence>
<dbReference type="PANTHER" id="PTHR47307">
    <property type="entry name" value="GLUTATHIONE-REGULATED POTASSIUM-EFFLUX SYSTEM ANCILLARY PROTEIN KEFG"/>
    <property type="match status" value="1"/>
</dbReference>
<dbReference type="RefSeq" id="WP_127037438.1">
    <property type="nucleotide sequence ID" value="NZ_JAABOK010000003.1"/>
</dbReference>
<keyword evidence="4" id="KW-1185">Reference proteome</keyword>
<feature type="domain" description="Flavodoxin-like fold" evidence="2">
    <location>
        <begin position="3"/>
        <end position="170"/>
    </location>
</feature>
<protein>
    <submittedName>
        <fullName evidence="3">NAD(P)H oxidoreductase</fullName>
    </submittedName>
</protein>
<evidence type="ECO:0000313" key="4">
    <source>
        <dbReference type="Proteomes" id="UP000281028"/>
    </source>
</evidence>
<dbReference type="Gene3D" id="3.40.50.360">
    <property type="match status" value="1"/>
</dbReference>
<evidence type="ECO:0000313" key="3">
    <source>
        <dbReference type="EMBL" id="NSL89210.1"/>
    </source>
</evidence>
<sequence length="204" mass="23467">MARVLINFAHPALEKSRMHRQLLMAVKGMQGITFNDLYEQYPEMDIDAAREQDLLLKHDVILLQHPFYWYSAPAIVKQWMDLVLEHGWAYGHTGNALQGKYLTNVISAGGAESSYQRGGHHEYTVREFLLPFLQSAILCNMHYAAPYVIYGVHKMDNQDIKEEAQRYRKMLELLRDDKIPLAGLPALNTMNQVLQLPTTQPDKV</sequence>
<dbReference type="InterPro" id="IPR046980">
    <property type="entry name" value="KefG/KefF"/>
</dbReference>
<comment type="caution">
    <text evidence="3">The sequence shown here is derived from an EMBL/GenBank/DDBJ whole genome shotgun (WGS) entry which is preliminary data.</text>
</comment>
<dbReference type="Pfam" id="PF02525">
    <property type="entry name" value="Flavodoxin_2"/>
    <property type="match status" value="1"/>
</dbReference>
<dbReference type="EMBL" id="RIAR02000001">
    <property type="protein sequence ID" value="NSL89210.1"/>
    <property type="molecule type" value="Genomic_DNA"/>
</dbReference>
<dbReference type="InterPro" id="IPR003680">
    <property type="entry name" value="Flavodoxin_fold"/>
</dbReference>
<dbReference type="GO" id="GO:0010181">
    <property type="term" value="F:FMN binding"/>
    <property type="evidence" value="ECO:0007669"/>
    <property type="project" value="TreeGrafter"/>
</dbReference>
<evidence type="ECO:0000259" key="2">
    <source>
        <dbReference type="Pfam" id="PF02525"/>
    </source>
</evidence>
<accession>A0A3S1B235</accession>
<keyword evidence="1" id="KW-0560">Oxidoreductase</keyword>
<organism evidence="3 4">
    <name type="scientific">Chitinophaga solisilvae</name>
    <dbReference type="NCBI Taxonomy" id="1233460"/>
    <lineage>
        <taxon>Bacteria</taxon>
        <taxon>Pseudomonadati</taxon>
        <taxon>Bacteroidota</taxon>
        <taxon>Chitinophagia</taxon>
        <taxon>Chitinophagales</taxon>
        <taxon>Chitinophagaceae</taxon>
        <taxon>Chitinophaga</taxon>
    </lineage>
</organism>
<dbReference type="OrthoDB" id="652200at2"/>
<name>A0A3S1B235_9BACT</name>